<accession>A0A4R0RIP1</accession>
<dbReference type="EMBL" id="RWJN01000115">
    <property type="protein sequence ID" value="TCD66972.1"/>
    <property type="molecule type" value="Genomic_DNA"/>
</dbReference>
<evidence type="ECO:0000313" key="1">
    <source>
        <dbReference type="EMBL" id="TCD66972.1"/>
    </source>
</evidence>
<protein>
    <recommendedName>
        <fullName evidence="3">F-box domain-containing protein</fullName>
    </recommendedName>
</protein>
<dbReference type="OrthoDB" id="10688293at2759"/>
<evidence type="ECO:0000313" key="2">
    <source>
        <dbReference type="Proteomes" id="UP000292702"/>
    </source>
</evidence>
<gene>
    <name evidence="1" type="ORF">EIP91_000701</name>
</gene>
<sequence>MSASSLSIVSRMPVTEHEISAIPELRLLPSNTISAPAAMNHAQKRKIKSDESNSITTLEPVAKKRRTSTGGASALKKLYRPFDTIPTEMMREVFGWLLVDLRELWEDMENDVEDQLKLTEQTRELITTLSAVSRSWRATVQISSELWTRVDLTNPSYAAECLSRCGGGRDIHIRGSIVRQLNGQALDKQSWRTLLGDRWSQITTISLLDTEASAIQDFFEVLQDVTSAEVLPNLTSMNLVGGEGVGLQRIVVTGPRLEALQTLFLTDIVLDTEERDLILFPLLESLCINFTVVSCDALDLLLDFLDLTPSLMLLSIDCSDASIDDDDLVEHLRHIAQGDRVELSYLEVLQVLGMDGSITAGLCDAIKVGDLARGNFIMNASSDVGAILATSPVSDDSVIRRFQQCECKLRLVHSVKYSPYLTLESRLPLGGTPSCRCPTLETPLSTIQRPFNLIQSLCVNHGGDGGTQVASRISELTLSLRRFEPDSSHHLDIELRYWKYLFGLLPGLERLVIEDACVSSPEVEPLVHALVRTLESHPDLLPNVSAVDVHLDYDFNVASPNDYMEDACGKVWRELVEARQKIRHCHVRIPCKPLVRYASCRKEIRRMSEVLEARVENEETSIC</sequence>
<dbReference type="AlphaFoldDB" id="A0A4R0RIP1"/>
<dbReference type="Proteomes" id="UP000292702">
    <property type="component" value="Unassembled WGS sequence"/>
</dbReference>
<organism evidence="1 2">
    <name type="scientific">Steccherinum ochraceum</name>
    <dbReference type="NCBI Taxonomy" id="92696"/>
    <lineage>
        <taxon>Eukaryota</taxon>
        <taxon>Fungi</taxon>
        <taxon>Dikarya</taxon>
        <taxon>Basidiomycota</taxon>
        <taxon>Agaricomycotina</taxon>
        <taxon>Agaricomycetes</taxon>
        <taxon>Polyporales</taxon>
        <taxon>Steccherinaceae</taxon>
        <taxon>Steccherinum</taxon>
    </lineage>
</organism>
<comment type="caution">
    <text evidence="1">The sequence shown here is derived from an EMBL/GenBank/DDBJ whole genome shotgun (WGS) entry which is preliminary data.</text>
</comment>
<name>A0A4R0RIP1_9APHY</name>
<keyword evidence="2" id="KW-1185">Reference proteome</keyword>
<reference evidence="1 2" key="1">
    <citation type="submission" date="2018-11" db="EMBL/GenBank/DDBJ databases">
        <title>Genome assembly of Steccherinum ochraceum LE-BIN_3174, the white-rot fungus of the Steccherinaceae family (The Residual Polyporoid clade, Polyporales, Basidiomycota).</title>
        <authorList>
            <person name="Fedorova T.V."/>
            <person name="Glazunova O.A."/>
            <person name="Landesman E.O."/>
            <person name="Moiseenko K.V."/>
            <person name="Psurtseva N.V."/>
            <person name="Savinova O.S."/>
            <person name="Shakhova N.V."/>
            <person name="Tyazhelova T.V."/>
            <person name="Vasina D.V."/>
        </authorList>
    </citation>
    <scope>NUCLEOTIDE SEQUENCE [LARGE SCALE GENOMIC DNA]</scope>
    <source>
        <strain evidence="1 2">LE-BIN_3174</strain>
    </source>
</reference>
<proteinExistence type="predicted"/>
<evidence type="ECO:0008006" key="3">
    <source>
        <dbReference type="Google" id="ProtNLM"/>
    </source>
</evidence>